<reference evidence="1" key="1">
    <citation type="journal article" date="2015" name="Proc. Natl. Acad. Sci. U.S.A.">
        <title>Networks of energetic and metabolic interactions define dynamics in microbial communities.</title>
        <authorList>
            <person name="Embree M."/>
            <person name="Liu J.K."/>
            <person name="Al-Bassam M.M."/>
            <person name="Zengler K."/>
        </authorList>
    </citation>
    <scope>NUCLEOTIDE SEQUENCE</scope>
</reference>
<proteinExistence type="predicted"/>
<organism evidence="1">
    <name type="scientific">hydrocarbon metagenome</name>
    <dbReference type="NCBI Taxonomy" id="938273"/>
    <lineage>
        <taxon>unclassified sequences</taxon>
        <taxon>metagenomes</taxon>
        <taxon>ecological metagenomes</taxon>
    </lineage>
</organism>
<name>A0A0W8F6N2_9ZZZZ</name>
<protein>
    <submittedName>
        <fullName evidence="1">Uncharacterized protein</fullName>
    </submittedName>
</protein>
<accession>A0A0W8F6N2</accession>
<sequence length="76" mass="8590">MTILDEDRHSLILVEHDPMLYEDASEMTENVSEALQQAAQEAAVLLFLWGSLQRIPINVMSMVPIMESVNILTFSL</sequence>
<comment type="caution">
    <text evidence="1">The sequence shown here is derived from an EMBL/GenBank/DDBJ whole genome shotgun (WGS) entry which is preliminary data.</text>
</comment>
<dbReference type="AlphaFoldDB" id="A0A0W8F6N2"/>
<evidence type="ECO:0000313" key="1">
    <source>
        <dbReference type="EMBL" id="KUG16513.1"/>
    </source>
</evidence>
<dbReference type="EMBL" id="LNQE01001493">
    <property type="protein sequence ID" value="KUG16513.1"/>
    <property type="molecule type" value="Genomic_DNA"/>
</dbReference>
<gene>
    <name evidence="1" type="ORF">ASZ90_013819</name>
</gene>